<gene>
    <name evidence="1" type="ORF">CDAR_531541</name>
</gene>
<name>A0AAV4QVX6_9ARAC</name>
<keyword evidence="2" id="KW-1185">Reference proteome</keyword>
<organism evidence="1 2">
    <name type="scientific">Caerostris darwini</name>
    <dbReference type="NCBI Taxonomy" id="1538125"/>
    <lineage>
        <taxon>Eukaryota</taxon>
        <taxon>Metazoa</taxon>
        <taxon>Ecdysozoa</taxon>
        <taxon>Arthropoda</taxon>
        <taxon>Chelicerata</taxon>
        <taxon>Arachnida</taxon>
        <taxon>Araneae</taxon>
        <taxon>Araneomorphae</taxon>
        <taxon>Entelegynae</taxon>
        <taxon>Araneoidea</taxon>
        <taxon>Araneidae</taxon>
        <taxon>Caerostris</taxon>
    </lineage>
</organism>
<accession>A0AAV4QVX6</accession>
<dbReference type="EMBL" id="BPLQ01005286">
    <property type="protein sequence ID" value="GIY13783.1"/>
    <property type="molecule type" value="Genomic_DNA"/>
</dbReference>
<reference evidence="1 2" key="1">
    <citation type="submission" date="2021-06" db="EMBL/GenBank/DDBJ databases">
        <title>Caerostris darwini draft genome.</title>
        <authorList>
            <person name="Kono N."/>
            <person name="Arakawa K."/>
        </authorList>
    </citation>
    <scope>NUCLEOTIDE SEQUENCE [LARGE SCALE GENOMIC DNA]</scope>
</reference>
<dbReference type="AlphaFoldDB" id="A0AAV4QVX6"/>
<evidence type="ECO:0000313" key="2">
    <source>
        <dbReference type="Proteomes" id="UP001054837"/>
    </source>
</evidence>
<comment type="caution">
    <text evidence="1">The sequence shown here is derived from an EMBL/GenBank/DDBJ whole genome shotgun (WGS) entry which is preliminary data.</text>
</comment>
<dbReference type="Proteomes" id="UP001054837">
    <property type="component" value="Unassembled WGS sequence"/>
</dbReference>
<protein>
    <submittedName>
        <fullName evidence="1">Uncharacterized protein</fullName>
    </submittedName>
</protein>
<proteinExistence type="predicted"/>
<sequence length="87" mass="9880">MKRNKKWRLQRYRFWRSLSLAKCIDVSSIFNETIEAGLLPVVLPLNGGNPRQIGECLLEVFSRLIGGEGSSARNYLPGRFVAVLMIQ</sequence>
<evidence type="ECO:0000313" key="1">
    <source>
        <dbReference type="EMBL" id="GIY13783.1"/>
    </source>
</evidence>